<evidence type="ECO:0000313" key="2">
    <source>
        <dbReference type="Proteomes" id="UP001180020"/>
    </source>
</evidence>
<protein>
    <submittedName>
        <fullName evidence="1">Uncharacterized protein</fullName>
    </submittedName>
</protein>
<sequence>MATFSSSSSSNDPPPPSFWTHVETISLIENYSEKWQSLDRGDLSVADWQSVADSIAWQCEQDPPLETATRSA</sequence>
<name>A0AAV9DYW6_ACOCL</name>
<evidence type="ECO:0000313" key="1">
    <source>
        <dbReference type="EMBL" id="KAK1306084.1"/>
    </source>
</evidence>
<proteinExistence type="predicted"/>
<reference evidence="1" key="1">
    <citation type="journal article" date="2023" name="Nat. Commun.">
        <title>Diploid and tetraploid genomes of Acorus and the evolution of monocots.</title>
        <authorList>
            <person name="Ma L."/>
            <person name="Liu K.W."/>
            <person name="Li Z."/>
            <person name="Hsiao Y.Y."/>
            <person name="Qi Y."/>
            <person name="Fu T."/>
            <person name="Tang G.D."/>
            <person name="Zhang D."/>
            <person name="Sun W.H."/>
            <person name="Liu D.K."/>
            <person name="Li Y."/>
            <person name="Chen G.Z."/>
            <person name="Liu X.D."/>
            <person name="Liao X.Y."/>
            <person name="Jiang Y.T."/>
            <person name="Yu X."/>
            <person name="Hao Y."/>
            <person name="Huang J."/>
            <person name="Zhao X.W."/>
            <person name="Ke S."/>
            <person name="Chen Y.Y."/>
            <person name="Wu W.L."/>
            <person name="Hsu J.L."/>
            <person name="Lin Y.F."/>
            <person name="Huang M.D."/>
            <person name="Li C.Y."/>
            <person name="Huang L."/>
            <person name="Wang Z.W."/>
            <person name="Zhao X."/>
            <person name="Zhong W.Y."/>
            <person name="Peng D.H."/>
            <person name="Ahmad S."/>
            <person name="Lan S."/>
            <person name="Zhang J.S."/>
            <person name="Tsai W.C."/>
            <person name="Van de Peer Y."/>
            <person name="Liu Z.J."/>
        </authorList>
    </citation>
    <scope>NUCLEOTIDE SEQUENCE</scope>
    <source>
        <strain evidence="1">CP</strain>
    </source>
</reference>
<keyword evidence="2" id="KW-1185">Reference proteome</keyword>
<accession>A0AAV9DYW6</accession>
<organism evidence="1 2">
    <name type="scientific">Acorus calamus</name>
    <name type="common">Sweet flag</name>
    <dbReference type="NCBI Taxonomy" id="4465"/>
    <lineage>
        <taxon>Eukaryota</taxon>
        <taxon>Viridiplantae</taxon>
        <taxon>Streptophyta</taxon>
        <taxon>Embryophyta</taxon>
        <taxon>Tracheophyta</taxon>
        <taxon>Spermatophyta</taxon>
        <taxon>Magnoliopsida</taxon>
        <taxon>Liliopsida</taxon>
        <taxon>Acoraceae</taxon>
        <taxon>Acorus</taxon>
    </lineage>
</organism>
<dbReference type="EMBL" id="JAUJYO010000010">
    <property type="protein sequence ID" value="KAK1306084.1"/>
    <property type="molecule type" value="Genomic_DNA"/>
</dbReference>
<dbReference type="AlphaFoldDB" id="A0AAV9DYW6"/>
<reference evidence="1" key="2">
    <citation type="submission" date="2023-06" db="EMBL/GenBank/DDBJ databases">
        <authorList>
            <person name="Ma L."/>
            <person name="Liu K.-W."/>
            <person name="Li Z."/>
            <person name="Hsiao Y.-Y."/>
            <person name="Qi Y."/>
            <person name="Fu T."/>
            <person name="Tang G."/>
            <person name="Zhang D."/>
            <person name="Sun W.-H."/>
            <person name="Liu D.-K."/>
            <person name="Li Y."/>
            <person name="Chen G.-Z."/>
            <person name="Liu X.-D."/>
            <person name="Liao X.-Y."/>
            <person name="Jiang Y.-T."/>
            <person name="Yu X."/>
            <person name="Hao Y."/>
            <person name="Huang J."/>
            <person name="Zhao X.-W."/>
            <person name="Ke S."/>
            <person name="Chen Y.-Y."/>
            <person name="Wu W.-L."/>
            <person name="Hsu J.-L."/>
            <person name="Lin Y.-F."/>
            <person name="Huang M.-D."/>
            <person name="Li C.-Y."/>
            <person name="Huang L."/>
            <person name="Wang Z.-W."/>
            <person name="Zhao X."/>
            <person name="Zhong W.-Y."/>
            <person name="Peng D.-H."/>
            <person name="Ahmad S."/>
            <person name="Lan S."/>
            <person name="Zhang J.-S."/>
            <person name="Tsai W.-C."/>
            <person name="Van De Peer Y."/>
            <person name="Liu Z.-J."/>
        </authorList>
    </citation>
    <scope>NUCLEOTIDE SEQUENCE</scope>
    <source>
        <strain evidence="1">CP</strain>
        <tissue evidence="1">Leaves</tissue>
    </source>
</reference>
<gene>
    <name evidence="1" type="ORF">QJS10_CPA10g01029</name>
</gene>
<comment type="caution">
    <text evidence="1">The sequence shown here is derived from an EMBL/GenBank/DDBJ whole genome shotgun (WGS) entry which is preliminary data.</text>
</comment>
<dbReference type="Proteomes" id="UP001180020">
    <property type="component" value="Unassembled WGS sequence"/>
</dbReference>